<organism evidence="1 2">
    <name type="scientific">Mya arenaria</name>
    <name type="common">Soft-shell clam</name>
    <dbReference type="NCBI Taxonomy" id="6604"/>
    <lineage>
        <taxon>Eukaryota</taxon>
        <taxon>Metazoa</taxon>
        <taxon>Spiralia</taxon>
        <taxon>Lophotrochozoa</taxon>
        <taxon>Mollusca</taxon>
        <taxon>Bivalvia</taxon>
        <taxon>Autobranchia</taxon>
        <taxon>Heteroconchia</taxon>
        <taxon>Euheterodonta</taxon>
        <taxon>Imparidentia</taxon>
        <taxon>Neoheterodontei</taxon>
        <taxon>Myida</taxon>
        <taxon>Myoidea</taxon>
        <taxon>Myidae</taxon>
        <taxon>Mya</taxon>
    </lineage>
</organism>
<reference evidence="1" key="1">
    <citation type="submission" date="2022-11" db="EMBL/GenBank/DDBJ databases">
        <title>Centuries of genome instability and evolution in soft-shell clam transmissible cancer (bioRxiv).</title>
        <authorList>
            <person name="Hart S.F.M."/>
            <person name="Yonemitsu M.A."/>
            <person name="Giersch R.M."/>
            <person name="Beal B.F."/>
            <person name="Arriagada G."/>
            <person name="Davis B.W."/>
            <person name="Ostrander E.A."/>
            <person name="Goff S.P."/>
            <person name="Metzger M.J."/>
        </authorList>
    </citation>
    <scope>NUCLEOTIDE SEQUENCE</scope>
    <source>
        <strain evidence="1">MELC-2E11</strain>
        <tissue evidence="1">Siphon/mantle</tissue>
    </source>
</reference>
<dbReference type="Proteomes" id="UP001164746">
    <property type="component" value="Chromosome 16"/>
</dbReference>
<dbReference type="Gene3D" id="3.30.420.10">
    <property type="entry name" value="Ribonuclease H-like superfamily/Ribonuclease H"/>
    <property type="match status" value="1"/>
</dbReference>
<dbReference type="EMBL" id="CP111027">
    <property type="protein sequence ID" value="WAR29008.1"/>
    <property type="molecule type" value="Genomic_DNA"/>
</dbReference>
<sequence length="153" mass="17014">MKPTSLWQYSSSDASCQPAIETRPQEIDSGQSCVLMSRTFGLLSMTAGDVCGGSKISDSRTEHDMFGGPLKLVWGWVSYDGSSDLYVIPNGSLTGARYLDDILDAYVRPYYVADFVLMDDNARLHRSRVVNEYIEREGIERMTGLPALMISIQ</sequence>
<evidence type="ECO:0008006" key="3">
    <source>
        <dbReference type="Google" id="ProtNLM"/>
    </source>
</evidence>
<gene>
    <name evidence="1" type="ORF">MAR_002576</name>
</gene>
<protein>
    <recommendedName>
        <fullName evidence="3">Tc1-like transposase DDE domain-containing protein</fullName>
    </recommendedName>
</protein>
<evidence type="ECO:0000313" key="1">
    <source>
        <dbReference type="EMBL" id="WAR29008.1"/>
    </source>
</evidence>
<dbReference type="InterPro" id="IPR036397">
    <property type="entry name" value="RNaseH_sf"/>
</dbReference>
<evidence type="ECO:0000313" key="2">
    <source>
        <dbReference type="Proteomes" id="UP001164746"/>
    </source>
</evidence>
<accession>A0ABY7G3I0</accession>
<name>A0ABY7G3I0_MYAAR</name>
<proteinExistence type="predicted"/>
<keyword evidence="2" id="KW-1185">Reference proteome</keyword>